<proteinExistence type="predicted"/>
<evidence type="ECO:0000313" key="2">
    <source>
        <dbReference type="Proteomes" id="UP000054166"/>
    </source>
</evidence>
<accession>A0A0C3FBK5</accession>
<dbReference type="InParanoid" id="A0A0C3FBK5"/>
<gene>
    <name evidence="1" type="ORF">PILCRDRAFT_625581</name>
</gene>
<dbReference type="Proteomes" id="UP000054166">
    <property type="component" value="Unassembled WGS sequence"/>
</dbReference>
<reference evidence="2" key="2">
    <citation type="submission" date="2015-01" db="EMBL/GenBank/DDBJ databases">
        <title>Evolutionary Origins and Diversification of the Mycorrhizal Mutualists.</title>
        <authorList>
            <consortium name="DOE Joint Genome Institute"/>
            <consortium name="Mycorrhizal Genomics Consortium"/>
            <person name="Kohler A."/>
            <person name="Kuo A."/>
            <person name="Nagy L.G."/>
            <person name="Floudas D."/>
            <person name="Copeland A."/>
            <person name="Barry K.W."/>
            <person name="Cichocki N."/>
            <person name="Veneault-Fourrey C."/>
            <person name="LaButti K."/>
            <person name="Lindquist E.A."/>
            <person name="Lipzen A."/>
            <person name="Lundell T."/>
            <person name="Morin E."/>
            <person name="Murat C."/>
            <person name="Riley R."/>
            <person name="Ohm R."/>
            <person name="Sun H."/>
            <person name="Tunlid A."/>
            <person name="Henrissat B."/>
            <person name="Grigoriev I.V."/>
            <person name="Hibbett D.S."/>
            <person name="Martin F."/>
        </authorList>
    </citation>
    <scope>NUCLEOTIDE SEQUENCE [LARGE SCALE GENOMIC DNA]</scope>
    <source>
        <strain evidence="2">F 1598</strain>
    </source>
</reference>
<dbReference type="HOGENOM" id="CLU_2386973_0_0_1"/>
<name>A0A0C3FBK5_PILCF</name>
<protein>
    <submittedName>
        <fullName evidence="1">Uncharacterized protein</fullName>
    </submittedName>
</protein>
<organism evidence="1 2">
    <name type="scientific">Piloderma croceum (strain F 1598)</name>
    <dbReference type="NCBI Taxonomy" id="765440"/>
    <lineage>
        <taxon>Eukaryota</taxon>
        <taxon>Fungi</taxon>
        <taxon>Dikarya</taxon>
        <taxon>Basidiomycota</taxon>
        <taxon>Agaricomycotina</taxon>
        <taxon>Agaricomycetes</taxon>
        <taxon>Agaricomycetidae</taxon>
        <taxon>Atheliales</taxon>
        <taxon>Atheliaceae</taxon>
        <taxon>Piloderma</taxon>
    </lineage>
</organism>
<reference evidence="1 2" key="1">
    <citation type="submission" date="2014-04" db="EMBL/GenBank/DDBJ databases">
        <authorList>
            <consortium name="DOE Joint Genome Institute"/>
            <person name="Kuo A."/>
            <person name="Tarkka M."/>
            <person name="Buscot F."/>
            <person name="Kohler A."/>
            <person name="Nagy L.G."/>
            <person name="Floudas D."/>
            <person name="Copeland A."/>
            <person name="Barry K.W."/>
            <person name="Cichocki N."/>
            <person name="Veneault-Fourrey C."/>
            <person name="LaButti K."/>
            <person name="Lindquist E.A."/>
            <person name="Lipzen A."/>
            <person name="Lundell T."/>
            <person name="Morin E."/>
            <person name="Murat C."/>
            <person name="Sun H."/>
            <person name="Tunlid A."/>
            <person name="Henrissat B."/>
            <person name="Grigoriev I.V."/>
            <person name="Hibbett D.S."/>
            <person name="Martin F."/>
            <person name="Nordberg H.P."/>
            <person name="Cantor M.N."/>
            <person name="Hua S.X."/>
        </authorList>
    </citation>
    <scope>NUCLEOTIDE SEQUENCE [LARGE SCALE GENOMIC DNA]</scope>
    <source>
        <strain evidence="1 2">F 1598</strain>
    </source>
</reference>
<keyword evidence="2" id="KW-1185">Reference proteome</keyword>
<dbReference type="EMBL" id="KN833027">
    <property type="protein sequence ID" value="KIM77239.1"/>
    <property type="molecule type" value="Genomic_DNA"/>
</dbReference>
<evidence type="ECO:0000313" key="1">
    <source>
        <dbReference type="EMBL" id="KIM77239.1"/>
    </source>
</evidence>
<sequence>MRTSTLSKNVTFSQLLQPIVSPNFRSDLLVSVLTLINALSHVTVNVNDCLQALIRHGGAVQPSAALCHCSIPWSKGKCRCRGGADLPQLNFELC</sequence>
<dbReference type="AlphaFoldDB" id="A0A0C3FBK5"/>